<dbReference type="AlphaFoldDB" id="A0A840RC86"/>
<name>A0A840RC86_9NEIS</name>
<dbReference type="InterPro" id="IPR052989">
    <property type="entry name" value="Mg-chelatase_DI-like"/>
</dbReference>
<dbReference type="PANTHER" id="PTHR35023:SF1">
    <property type="entry name" value="MG-PROTOPORPHYRIN IX CHELATASE"/>
    <property type="match status" value="1"/>
</dbReference>
<evidence type="ECO:0000313" key="2">
    <source>
        <dbReference type="EMBL" id="MBB5190965.1"/>
    </source>
</evidence>
<comment type="caution">
    <text evidence="2">The sequence shown here is derived from an EMBL/GenBank/DDBJ whole genome shotgun (WGS) entry which is preliminary data.</text>
</comment>
<dbReference type="Gene3D" id="3.40.50.410">
    <property type="entry name" value="von Willebrand factor, type A domain"/>
    <property type="match status" value="1"/>
</dbReference>
<dbReference type="Pfam" id="PF13519">
    <property type="entry name" value="VWA_2"/>
    <property type="match status" value="1"/>
</dbReference>
<proteinExistence type="predicted"/>
<evidence type="ECO:0000313" key="3">
    <source>
        <dbReference type="Proteomes" id="UP000543030"/>
    </source>
</evidence>
<sequence length="170" mass="18619">MHYRPVVAQAGVLHCFVLDCSSSMLRDDSLARAKGWLASMFDQAAQQRSHAALICFGGNTADIRFGPAVPRWWNERWLAPLAGGGGTPFALGMRKAAEMLAQSARLYPAQQRHLWVLTDGRTSEHPVCPPHAQRIHVVDFETGALRLGRCAALAQAWGATHITPRNEPQG</sequence>
<dbReference type="InterPro" id="IPR036465">
    <property type="entry name" value="vWFA_dom_sf"/>
</dbReference>
<dbReference type="InterPro" id="IPR002035">
    <property type="entry name" value="VWF_A"/>
</dbReference>
<gene>
    <name evidence="2" type="ORF">HNQ50_001688</name>
</gene>
<accession>A0A840RC86</accession>
<organism evidence="2 3">
    <name type="scientific">Silvimonas terrae</name>
    <dbReference type="NCBI Taxonomy" id="300266"/>
    <lineage>
        <taxon>Bacteria</taxon>
        <taxon>Pseudomonadati</taxon>
        <taxon>Pseudomonadota</taxon>
        <taxon>Betaproteobacteria</taxon>
        <taxon>Neisseriales</taxon>
        <taxon>Chitinibacteraceae</taxon>
        <taxon>Silvimonas</taxon>
    </lineage>
</organism>
<dbReference type="Proteomes" id="UP000543030">
    <property type="component" value="Unassembled WGS sequence"/>
</dbReference>
<dbReference type="EMBL" id="JACHHN010000003">
    <property type="protein sequence ID" value="MBB5190965.1"/>
    <property type="molecule type" value="Genomic_DNA"/>
</dbReference>
<dbReference type="SUPFAM" id="SSF53300">
    <property type="entry name" value="vWA-like"/>
    <property type="match status" value="1"/>
</dbReference>
<protein>
    <submittedName>
        <fullName evidence="2">Magnesium chelatase subunit ChlD-like protein</fullName>
    </submittedName>
</protein>
<keyword evidence="3" id="KW-1185">Reference proteome</keyword>
<reference evidence="2 3" key="1">
    <citation type="submission" date="2020-08" db="EMBL/GenBank/DDBJ databases">
        <title>Genomic Encyclopedia of Type Strains, Phase IV (KMG-IV): sequencing the most valuable type-strain genomes for metagenomic binning, comparative biology and taxonomic classification.</title>
        <authorList>
            <person name="Goeker M."/>
        </authorList>
    </citation>
    <scope>NUCLEOTIDE SEQUENCE [LARGE SCALE GENOMIC DNA]</scope>
    <source>
        <strain evidence="2 3">DSM 18233</strain>
    </source>
</reference>
<dbReference type="RefSeq" id="WP_221303082.1">
    <property type="nucleotide sequence ID" value="NZ_JACHHN010000003.1"/>
</dbReference>
<dbReference type="PANTHER" id="PTHR35023">
    <property type="entry name" value="CHELATASE-RELATED"/>
    <property type="match status" value="1"/>
</dbReference>
<feature type="domain" description="VWFA" evidence="1">
    <location>
        <begin position="16"/>
        <end position="120"/>
    </location>
</feature>
<evidence type="ECO:0000259" key="1">
    <source>
        <dbReference type="Pfam" id="PF13519"/>
    </source>
</evidence>